<dbReference type="Gene3D" id="2.60.120.10">
    <property type="entry name" value="Jelly Rolls"/>
    <property type="match status" value="1"/>
</dbReference>
<accession>A0A848DGW5</accession>
<dbReference type="InterPro" id="IPR001387">
    <property type="entry name" value="Cro/C1-type_HTH"/>
</dbReference>
<dbReference type="SMART" id="SM00530">
    <property type="entry name" value="HTH_XRE"/>
    <property type="match status" value="1"/>
</dbReference>
<keyword evidence="1" id="KW-0238">DNA-binding</keyword>
<reference evidence="4 5" key="1">
    <citation type="submission" date="2020-04" db="EMBL/GenBank/DDBJ databases">
        <authorList>
            <person name="Klaysubun C."/>
            <person name="Duangmal K."/>
            <person name="Lipun K."/>
        </authorList>
    </citation>
    <scope>NUCLEOTIDE SEQUENCE [LARGE SCALE GENOMIC DNA]</scope>
    <source>
        <strain evidence="4 5">DSM 45300</strain>
    </source>
</reference>
<dbReference type="Gene3D" id="1.10.260.40">
    <property type="entry name" value="lambda repressor-like DNA-binding domains"/>
    <property type="match status" value="1"/>
</dbReference>
<dbReference type="InterPro" id="IPR014710">
    <property type="entry name" value="RmlC-like_jellyroll"/>
</dbReference>
<dbReference type="GO" id="GO:0003677">
    <property type="term" value="F:DNA binding"/>
    <property type="evidence" value="ECO:0007669"/>
    <property type="project" value="UniProtKB-KW"/>
</dbReference>
<feature type="domain" description="HTH cro/C1-type" evidence="3">
    <location>
        <begin position="30"/>
        <end position="84"/>
    </location>
</feature>
<dbReference type="InterPro" id="IPR050807">
    <property type="entry name" value="TransReg_Diox_bact_type"/>
</dbReference>
<organism evidence="4 5">
    <name type="scientific">Pseudonocardia bannensis</name>
    <dbReference type="NCBI Taxonomy" id="630973"/>
    <lineage>
        <taxon>Bacteria</taxon>
        <taxon>Bacillati</taxon>
        <taxon>Actinomycetota</taxon>
        <taxon>Actinomycetes</taxon>
        <taxon>Pseudonocardiales</taxon>
        <taxon>Pseudonocardiaceae</taxon>
        <taxon>Pseudonocardia</taxon>
    </lineage>
</organism>
<dbReference type="Pfam" id="PF07883">
    <property type="entry name" value="Cupin_2"/>
    <property type="match status" value="1"/>
</dbReference>
<gene>
    <name evidence="4" type="ORF">HF519_09915</name>
</gene>
<proteinExistence type="predicted"/>
<dbReference type="PROSITE" id="PS50943">
    <property type="entry name" value="HTH_CROC1"/>
    <property type="match status" value="1"/>
</dbReference>
<dbReference type="InterPro" id="IPR011051">
    <property type="entry name" value="RmlC_Cupin_sf"/>
</dbReference>
<dbReference type="InterPro" id="IPR013096">
    <property type="entry name" value="Cupin_2"/>
</dbReference>
<evidence type="ECO:0000256" key="2">
    <source>
        <dbReference type="SAM" id="MobiDB-lite"/>
    </source>
</evidence>
<dbReference type="CDD" id="cd02209">
    <property type="entry name" value="cupin_XRE_C"/>
    <property type="match status" value="1"/>
</dbReference>
<dbReference type="PANTHER" id="PTHR46797:SF1">
    <property type="entry name" value="METHYLPHOSPHONATE SYNTHASE"/>
    <property type="match status" value="1"/>
</dbReference>
<dbReference type="RefSeq" id="WP_169412397.1">
    <property type="nucleotide sequence ID" value="NZ_JAAXKZ010000026.1"/>
</dbReference>
<evidence type="ECO:0000256" key="1">
    <source>
        <dbReference type="ARBA" id="ARBA00023125"/>
    </source>
</evidence>
<dbReference type="Pfam" id="PF01381">
    <property type="entry name" value="HTH_3"/>
    <property type="match status" value="1"/>
</dbReference>
<sequence length="208" mass="22287">MTVPERTADGGPHRDPAGWEPIVGAIGPKVREVRQQLGLSLQQLAARSDVSAAAIHKVERGDMVPTITTLLKLSGALGRPIAYFVDDAGHSAPVAVHVRAADRPAPPADWASSAEGVTAEGIAEPSELLRGGAVLAVVEPHGTSGDTRPLRPGEEMMMVLEGELQVEVAGERYLVRAGDTLHYPTDRPHEWRNPGPEPARAVWWMLRC</sequence>
<keyword evidence="5" id="KW-1185">Reference proteome</keyword>
<evidence type="ECO:0000259" key="3">
    <source>
        <dbReference type="PROSITE" id="PS50943"/>
    </source>
</evidence>
<dbReference type="AlphaFoldDB" id="A0A848DGW5"/>
<dbReference type="SUPFAM" id="SSF51182">
    <property type="entry name" value="RmlC-like cupins"/>
    <property type="match status" value="1"/>
</dbReference>
<dbReference type="EMBL" id="JAAXKZ010000026">
    <property type="protein sequence ID" value="NMH91887.1"/>
    <property type="molecule type" value="Genomic_DNA"/>
</dbReference>
<dbReference type="SUPFAM" id="SSF47413">
    <property type="entry name" value="lambda repressor-like DNA-binding domains"/>
    <property type="match status" value="1"/>
</dbReference>
<dbReference type="CDD" id="cd00093">
    <property type="entry name" value="HTH_XRE"/>
    <property type="match status" value="1"/>
</dbReference>
<feature type="region of interest" description="Disordered" evidence="2">
    <location>
        <begin position="1"/>
        <end position="21"/>
    </location>
</feature>
<dbReference type="GO" id="GO:0005829">
    <property type="term" value="C:cytosol"/>
    <property type="evidence" value="ECO:0007669"/>
    <property type="project" value="TreeGrafter"/>
</dbReference>
<dbReference type="InterPro" id="IPR010982">
    <property type="entry name" value="Lambda_DNA-bd_dom_sf"/>
</dbReference>
<dbReference type="Proteomes" id="UP000586918">
    <property type="component" value="Unassembled WGS sequence"/>
</dbReference>
<dbReference type="GO" id="GO:0003700">
    <property type="term" value="F:DNA-binding transcription factor activity"/>
    <property type="evidence" value="ECO:0007669"/>
    <property type="project" value="TreeGrafter"/>
</dbReference>
<feature type="compositionally biased region" description="Basic and acidic residues" evidence="2">
    <location>
        <begin position="1"/>
        <end position="17"/>
    </location>
</feature>
<comment type="caution">
    <text evidence="4">The sequence shown here is derived from an EMBL/GenBank/DDBJ whole genome shotgun (WGS) entry which is preliminary data.</text>
</comment>
<evidence type="ECO:0000313" key="5">
    <source>
        <dbReference type="Proteomes" id="UP000586918"/>
    </source>
</evidence>
<protein>
    <submittedName>
        <fullName evidence="4">Cupin domain-containing protein</fullName>
    </submittedName>
</protein>
<dbReference type="PANTHER" id="PTHR46797">
    <property type="entry name" value="HTH-TYPE TRANSCRIPTIONAL REGULATOR"/>
    <property type="match status" value="1"/>
</dbReference>
<evidence type="ECO:0000313" key="4">
    <source>
        <dbReference type="EMBL" id="NMH91887.1"/>
    </source>
</evidence>
<name>A0A848DGW5_9PSEU</name>